<keyword evidence="4 9" id="KW-0812">Transmembrane</keyword>
<evidence type="ECO:0000256" key="7">
    <source>
        <dbReference type="ARBA" id="ARBA00022989"/>
    </source>
</evidence>
<dbReference type="GeneID" id="57239941"/>
<evidence type="ECO:0000313" key="12">
    <source>
        <dbReference type="Proteomes" id="UP000030146"/>
    </source>
</evidence>
<dbReference type="InterPro" id="IPR001872">
    <property type="entry name" value="Peptidase_A8"/>
</dbReference>
<dbReference type="EMBL" id="JRAK01000017">
    <property type="protein sequence ID" value="KGN94063.1"/>
    <property type="molecule type" value="Genomic_DNA"/>
</dbReference>
<evidence type="ECO:0000256" key="9">
    <source>
        <dbReference type="HAMAP-Rule" id="MF_00161"/>
    </source>
</evidence>
<organism evidence="11 12">
    <name type="scientific">Porphyromonas gulae</name>
    <dbReference type="NCBI Taxonomy" id="111105"/>
    <lineage>
        <taxon>Bacteria</taxon>
        <taxon>Pseudomonadati</taxon>
        <taxon>Bacteroidota</taxon>
        <taxon>Bacteroidia</taxon>
        <taxon>Bacteroidales</taxon>
        <taxon>Porphyromonadaceae</taxon>
        <taxon>Porphyromonas</taxon>
    </lineage>
</organism>
<keyword evidence="12" id="KW-1185">Reference proteome</keyword>
<feature type="active site" evidence="9">
    <location>
        <position position="150"/>
    </location>
</feature>
<keyword evidence="3 9" id="KW-0645">Protease</keyword>
<feature type="active site" evidence="9">
    <location>
        <position position="184"/>
    </location>
</feature>
<keyword evidence="2 9" id="KW-1003">Cell membrane</keyword>
<dbReference type="GO" id="GO:0006508">
    <property type="term" value="P:proteolysis"/>
    <property type="evidence" value="ECO:0007669"/>
    <property type="project" value="UniProtKB-KW"/>
</dbReference>
<comment type="caution">
    <text evidence="9">Lacks conserved residue(s) required for the propagation of feature annotation.</text>
</comment>
<evidence type="ECO:0000256" key="10">
    <source>
        <dbReference type="RuleBase" id="RU004181"/>
    </source>
</evidence>
<comment type="caution">
    <text evidence="11">The sequence shown here is derived from an EMBL/GenBank/DDBJ whole genome shotgun (WGS) entry which is preliminary data.</text>
</comment>
<dbReference type="GO" id="GO:0005886">
    <property type="term" value="C:plasma membrane"/>
    <property type="evidence" value="ECO:0007669"/>
    <property type="project" value="UniProtKB-SubCell"/>
</dbReference>
<feature type="transmembrane region" description="Helical" evidence="9">
    <location>
        <begin position="98"/>
        <end position="122"/>
    </location>
</feature>
<comment type="subcellular location">
    <subcellularLocation>
        <location evidence="9">Cell membrane</location>
        <topology evidence="9">Multi-pass membrane protein</topology>
    </subcellularLocation>
</comment>
<evidence type="ECO:0000313" key="11">
    <source>
        <dbReference type="EMBL" id="KGN94063.1"/>
    </source>
</evidence>
<dbReference type="PANTHER" id="PTHR33695">
    <property type="entry name" value="LIPOPROTEIN SIGNAL PEPTIDASE"/>
    <property type="match status" value="1"/>
</dbReference>
<evidence type="ECO:0000256" key="8">
    <source>
        <dbReference type="ARBA" id="ARBA00023136"/>
    </source>
</evidence>
<name>A0A099WSU0_9PORP</name>
<evidence type="ECO:0000256" key="1">
    <source>
        <dbReference type="ARBA" id="ARBA00006139"/>
    </source>
</evidence>
<keyword evidence="8 9" id="KW-0472">Membrane</keyword>
<dbReference type="NCBIfam" id="NF011369">
    <property type="entry name" value="PRK14788.1"/>
    <property type="match status" value="1"/>
</dbReference>
<evidence type="ECO:0000256" key="4">
    <source>
        <dbReference type="ARBA" id="ARBA00022692"/>
    </source>
</evidence>
<proteinExistence type="inferred from homology"/>
<comment type="similarity">
    <text evidence="1 9 10">Belongs to the peptidase A8 family.</text>
</comment>
<dbReference type="Proteomes" id="UP000030146">
    <property type="component" value="Unassembled WGS sequence"/>
</dbReference>
<sequence length="226" mass="25019">MASFLSRLSQGKVVAALIVLLLVVDQVIKIWVKTTMVLGQSHVVAPWFQIHFVENPGMAFGIELGSKLFLSLFRIVAMGFCIYLLAKLVRKREHTLAFLSCLSLIIAGGIGNIIDSIFYGVIFSDSHGQIAQLFPSGGGYETWFHGRVVDMFYFPLIEGVFPSWLPFWGGEDFVFFHPVFNFADSCISVGLILLLACYPRTLSVLLDGKKTRADGATDDSEPTKSE</sequence>
<comment type="function">
    <text evidence="9">This protein specifically catalyzes the removal of signal peptides from prolipoproteins.</text>
</comment>
<evidence type="ECO:0000256" key="5">
    <source>
        <dbReference type="ARBA" id="ARBA00022750"/>
    </source>
</evidence>
<evidence type="ECO:0000256" key="6">
    <source>
        <dbReference type="ARBA" id="ARBA00022801"/>
    </source>
</evidence>
<gene>
    <name evidence="9" type="primary">lspA</name>
    <name evidence="11" type="ORF">HR15_01475</name>
</gene>
<reference evidence="11 12" key="1">
    <citation type="submission" date="2014-08" db="EMBL/GenBank/DDBJ databases">
        <title>Porphyromonas gulae strain:COT-052_OH3439 Genome sequencing.</title>
        <authorList>
            <person name="Wallis C."/>
            <person name="Deusch O."/>
            <person name="O'Flynn C."/>
            <person name="Davis I."/>
            <person name="Jospin G."/>
            <person name="Darling A.E."/>
            <person name="Coil D.A."/>
            <person name="Alexiev A."/>
            <person name="Horsfall A."/>
            <person name="Kirkwood N."/>
            <person name="Harris S."/>
            <person name="Eisen J.A."/>
        </authorList>
    </citation>
    <scope>NUCLEOTIDE SEQUENCE [LARGE SCALE GENOMIC DNA]</scope>
    <source>
        <strain evidence="12">COT-052 OH3439</strain>
    </source>
</reference>
<feature type="transmembrane region" description="Helical" evidence="9">
    <location>
        <begin position="68"/>
        <end position="86"/>
    </location>
</feature>
<accession>A0A099WSU0</accession>
<dbReference type="UniPathway" id="UPA00665"/>
<keyword evidence="5 9" id="KW-0064">Aspartyl protease</keyword>
<dbReference type="RefSeq" id="WP_018965586.1">
    <property type="nucleotide sequence ID" value="NZ_JQJE01000024.1"/>
</dbReference>
<dbReference type="HAMAP" id="MF_00161">
    <property type="entry name" value="LspA"/>
    <property type="match status" value="1"/>
</dbReference>
<evidence type="ECO:0000256" key="3">
    <source>
        <dbReference type="ARBA" id="ARBA00022670"/>
    </source>
</evidence>
<dbReference type="Pfam" id="PF01252">
    <property type="entry name" value="Peptidase_A8"/>
    <property type="match status" value="1"/>
</dbReference>
<protein>
    <recommendedName>
        <fullName evidence="9">Lipoprotein signal peptidase</fullName>
        <ecNumber evidence="9">3.4.23.36</ecNumber>
    </recommendedName>
    <alternativeName>
        <fullName evidence="9">Prolipoprotein signal peptidase</fullName>
    </alternativeName>
    <alternativeName>
        <fullName evidence="9">Signal peptidase II</fullName>
        <shortName evidence="9">SPase II</shortName>
    </alternativeName>
</protein>
<keyword evidence="7 9" id="KW-1133">Transmembrane helix</keyword>
<comment type="catalytic activity">
    <reaction evidence="9">
        <text>Release of signal peptides from bacterial membrane prolipoproteins. Hydrolyzes -Xaa-Yaa-Zaa-|-(S,diacylglyceryl)Cys-, in which Xaa is hydrophobic (preferably Leu), and Yaa (Ala or Ser) and Zaa (Gly or Ala) have small, neutral side chains.</text>
        <dbReference type="EC" id="3.4.23.36"/>
    </reaction>
</comment>
<dbReference type="GO" id="GO:0004190">
    <property type="term" value="F:aspartic-type endopeptidase activity"/>
    <property type="evidence" value="ECO:0007669"/>
    <property type="project" value="UniProtKB-UniRule"/>
</dbReference>
<feature type="transmembrane region" description="Helical" evidence="9">
    <location>
        <begin position="175"/>
        <end position="198"/>
    </location>
</feature>
<dbReference type="PRINTS" id="PR00781">
    <property type="entry name" value="LIPOSIGPTASE"/>
</dbReference>
<evidence type="ECO:0000256" key="2">
    <source>
        <dbReference type="ARBA" id="ARBA00022475"/>
    </source>
</evidence>
<dbReference type="PATRIC" id="fig|111105.18.peg.1843"/>
<dbReference type="AlphaFoldDB" id="A0A099WSU0"/>
<comment type="pathway">
    <text evidence="9">Protein modification; lipoprotein biosynthesis (signal peptide cleavage).</text>
</comment>
<dbReference type="PANTHER" id="PTHR33695:SF1">
    <property type="entry name" value="LIPOPROTEIN SIGNAL PEPTIDASE"/>
    <property type="match status" value="1"/>
</dbReference>
<dbReference type="EC" id="3.4.23.36" evidence="9"/>
<keyword evidence="6 9" id="KW-0378">Hydrolase</keyword>